<organism evidence="1 2">
    <name type="scientific">Bionectria ochroleuca</name>
    <name type="common">Gliocladium roseum</name>
    <dbReference type="NCBI Taxonomy" id="29856"/>
    <lineage>
        <taxon>Eukaryota</taxon>
        <taxon>Fungi</taxon>
        <taxon>Dikarya</taxon>
        <taxon>Ascomycota</taxon>
        <taxon>Pezizomycotina</taxon>
        <taxon>Sordariomycetes</taxon>
        <taxon>Hypocreomycetidae</taxon>
        <taxon>Hypocreales</taxon>
        <taxon>Bionectriaceae</taxon>
        <taxon>Clonostachys</taxon>
    </lineage>
</organism>
<proteinExistence type="predicted"/>
<comment type="caution">
    <text evidence="1">The sequence shown here is derived from an EMBL/GenBank/DDBJ whole genome shotgun (WGS) entry which is preliminary data.</text>
</comment>
<evidence type="ECO:0000313" key="2">
    <source>
        <dbReference type="Proteomes" id="UP000766486"/>
    </source>
</evidence>
<sequence length="127" mass="13801">MLASASPALVRLLFLLPDLVLDQFLLLLPLHPQGDLALRTTLRLVISTFVSVSPVLALLRSLRLALAQDQFLPPLLRHLPDAPGKGVEAKMGPRKSCGFELGQVNQKPPSLRSIIGFTYNGGKKLRG</sequence>
<name>A0ABY6V0N9_BIOOC</name>
<dbReference type="EMBL" id="CABFNS010000938">
    <property type="protein sequence ID" value="VUC37288.1"/>
    <property type="molecule type" value="Genomic_DNA"/>
</dbReference>
<reference evidence="1 2" key="1">
    <citation type="submission" date="2019-06" db="EMBL/GenBank/DDBJ databases">
        <authorList>
            <person name="Broberg M."/>
        </authorList>
    </citation>
    <scope>NUCLEOTIDE SEQUENCE [LARGE SCALE GENOMIC DNA]</scope>
</reference>
<accession>A0ABY6V0N9</accession>
<evidence type="ECO:0000313" key="1">
    <source>
        <dbReference type="EMBL" id="VUC37288.1"/>
    </source>
</evidence>
<keyword evidence="2" id="KW-1185">Reference proteome</keyword>
<feature type="non-terminal residue" evidence="1">
    <location>
        <position position="127"/>
    </location>
</feature>
<dbReference type="Proteomes" id="UP000766486">
    <property type="component" value="Unassembled WGS sequence"/>
</dbReference>
<protein>
    <submittedName>
        <fullName evidence="1">Uncharacterized protein</fullName>
    </submittedName>
</protein>
<gene>
    <name evidence="1" type="ORF">CLO192961_LOCUS468060</name>
</gene>